<dbReference type="InterPro" id="IPR051408">
    <property type="entry name" value="Phosphate_transprt_permease"/>
</dbReference>
<keyword evidence="4" id="KW-0813">Transport</keyword>
<accession>A0A3N1DC44</accession>
<dbReference type="GO" id="GO:0035435">
    <property type="term" value="P:phosphate ion transmembrane transport"/>
    <property type="evidence" value="ECO:0007669"/>
    <property type="project" value="InterPro"/>
</dbReference>
<feature type="domain" description="ABC transmembrane type-1" evidence="11">
    <location>
        <begin position="84"/>
        <end position="293"/>
    </location>
</feature>
<dbReference type="PANTHER" id="PTHR42922">
    <property type="entry name" value="PHOSPHATE TRANSPORT SYSTEM PERMEASE PROTEIN PSTA"/>
    <property type="match status" value="1"/>
</dbReference>
<dbReference type="SUPFAM" id="SSF161098">
    <property type="entry name" value="MetI-like"/>
    <property type="match status" value="1"/>
</dbReference>
<sequence>MSALAANTAKTGQAIPTTSMGRKLKDRAVLVAVYVAFALAVIPLISLLYKVISEGAQVISADFLLKSMNGIGGRDSGGGIYHSLVGTLEQVALASVMSIPVAVLTAIYLVEYGQGKRLSRTISFFVDVMTGIPSIVAGLFVLAFWILVLGFEVSGFAGALALAVLMIPTVVRSAEEMLKLVPNELREASYALGVPRWRTVTKVVLPTAFTGIITGIMLAIARVMGETAPLLLTIWVTKVINFNPFSGAQSSLPTYIWEQASDPNQVAVARAWGAALALIFIIMVLNLGARLLARRTSIR</sequence>
<evidence type="ECO:0000256" key="2">
    <source>
        <dbReference type="ARBA" id="ARBA00004651"/>
    </source>
</evidence>
<evidence type="ECO:0000259" key="11">
    <source>
        <dbReference type="PROSITE" id="PS50928"/>
    </source>
</evidence>
<comment type="function">
    <text evidence="1">Part of the binding-protein-dependent transport system for phosphate; probably responsible for the translocation of the substrate across the membrane.</text>
</comment>
<comment type="subcellular location">
    <subcellularLocation>
        <location evidence="2 10">Cell membrane</location>
        <topology evidence="2 10">Multi-pass membrane protein</topology>
    </subcellularLocation>
</comment>
<dbReference type="NCBIfam" id="TIGR00974">
    <property type="entry name" value="3a0107s02c"/>
    <property type="match status" value="1"/>
</dbReference>
<dbReference type="GO" id="GO:0005315">
    <property type="term" value="F:phosphate transmembrane transporter activity"/>
    <property type="evidence" value="ECO:0007669"/>
    <property type="project" value="InterPro"/>
</dbReference>
<feature type="transmembrane region" description="Helical" evidence="10">
    <location>
        <begin position="203"/>
        <end position="225"/>
    </location>
</feature>
<evidence type="ECO:0000256" key="10">
    <source>
        <dbReference type="RuleBase" id="RU363043"/>
    </source>
</evidence>
<feature type="transmembrane region" description="Helical" evidence="10">
    <location>
        <begin position="91"/>
        <end position="110"/>
    </location>
</feature>
<feature type="transmembrane region" description="Helical" evidence="10">
    <location>
        <begin position="122"/>
        <end position="147"/>
    </location>
</feature>
<feature type="transmembrane region" description="Helical" evidence="10">
    <location>
        <begin position="153"/>
        <end position="171"/>
    </location>
</feature>
<feature type="transmembrane region" description="Helical" evidence="10">
    <location>
        <begin position="271"/>
        <end position="293"/>
    </location>
</feature>
<evidence type="ECO:0000256" key="6">
    <source>
        <dbReference type="ARBA" id="ARBA00022592"/>
    </source>
</evidence>
<keyword evidence="6" id="KW-0592">Phosphate transport</keyword>
<dbReference type="PANTHER" id="PTHR42922:SF1">
    <property type="entry name" value="PHOSPHATE TRANSPORT SYSTEM PERMEASE PROTEIN PSTA"/>
    <property type="match status" value="1"/>
</dbReference>
<gene>
    <name evidence="12" type="ORF">EDD29_8839</name>
</gene>
<dbReference type="PROSITE" id="PS50928">
    <property type="entry name" value="ABC_TM1"/>
    <property type="match status" value="1"/>
</dbReference>
<dbReference type="CDD" id="cd06261">
    <property type="entry name" value="TM_PBP2"/>
    <property type="match status" value="1"/>
</dbReference>
<feature type="transmembrane region" description="Helical" evidence="10">
    <location>
        <begin position="28"/>
        <end position="49"/>
    </location>
</feature>
<evidence type="ECO:0000256" key="3">
    <source>
        <dbReference type="ARBA" id="ARBA00007069"/>
    </source>
</evidence>
<evidence type="ECO:0000256" key="7">
    <source>
        <dbReference type="ARBA" id="ARBA00022692"/>
    </source>
</evidence>
<keyword evidence="5 10" id="KW-1003">Cell membrane</keyword>
<evidence type="ECO:0000313" key="13">
    <source>
        <dbReference type="Proteomes" id="UP000272400"/>
    </source>
</evidence>
<evidence type="ECO:0000256" key="5">
    <source>
        <dbReference type="ARBA" id="ARBA00022475"/>
    </source>
</evidence>
<keyword evidence="9 10" id="KW-0472">Membrane</keyword>
<dbReference type="InterPro" id="IPR000515">
    <property type="entry name" value="MetI-like"/>
</dbReference>
<evidence type="ECO:0000256" key="4">
    <source>
        <dbReference type="ARBA" id="ARBA00022448"/>
    </source>
</evidence>
<dbReference type="RefSeq" id="WP_123669955.1">
    <property type="nucleotide sequence ID" value="NZ_RJKE01000001.1"/>
</dbReference>
<name>A0A3N1DC44_9ACTN</name>
<evidence type="ECO:0000256" key="8">
    <source>
        <dbReference type="ARBA" id="ARBA00022989"/>
    </source>
</evidence>
<evidence type="ECO:0000256" key="9">
    <source>
        <dbReference type="ARBA" id="ARBA00023136"/>
    </source>
</evidence>
<dbReference type="OrthoDB" id="9775069at2"/>
<proteinExistence type="inferred from homology"/>
<dbReference type="Pfam" id="PF00528">
    <property type="entry name" value="BPD_transp_1"/>
    <property type="match status" value="1"/>
</dbReference>
<evidence type="ECO:0000313" key="12">
    <source>
        <dbReference type="EMBL" id="ROO91092.1"/>
    </source>
</evidence>
<dbReference type="EMBL" id="RJKE01000001">
    <property type="protein sequence ID" value="ROO91092.1"/>
    <property type="molecule type" value="Genomic_DNA"/>
</dbReference>
<comment type="similarity">
    <text evidence="3 10">Belongs to the binding-protein-dependent transport system permease family. CysTW subfamily.</text>
</comment>
<dbReference type="AlphaFoldDB" id="A0A3N1DC44"/>
<dbReference type="InterPro" id="IPR035906">
    <property type="entry name" value="MetI-like_sf"/>
</dbReference>
<dbReference type="Gene3D" id="1.10.3720.10">
    <property type="entry name" value="MetI-like"/>
    <property type="match status" value="1"/>
</dbReference>
<keyword evidence="13" id="KW-1185">Reference proteome</keyword>
<dbReference type="GO" id="GO:0005886">
    <property type="term" value="C:plasma membrane"/>
    <property type="evidence" value="ECO:0007669"/>
    <property type="project" value="UniProtKB-SubCell"/>
</dbReference>
<evidence type="ECO:0000256" key="1">
    <source>
        <dbReference type="ARBA" id="ARBA00003510"/>
    </source>
</evidence>
<dbReference type="InterPro" id="IPR005672">
    <property type="entry name" value="Phosphate_PstA"/>
</dbReference>
<dbReference type="Proteomes" id="UP000272400">
    <property type="component" value="Unassembled WGS sequence"/>
</dbReference>
<organism evidence="12 13">
    <name type="scientific">Actinocorallia herbida</name>
    <dbReference type="NCBI Taxonomy" id="58109"/>
    <lineage>
        <taxon>Bacteria</taxon>
        <taxon>Bacillati</taxon>
        <taxon>Actinomycetota</taxon>
        <taxon>Actinomycetes</taxon>
        <taxon>Streptosporangiales</taxon>
        <taxon>Thermomonosporaceae</taxon>
        <taxon>Actinocorallia</taxon>
    </lineage>
</organism>
<comment type="caution">
    <text evidence="12">The sequence shown here is derived from an EMBL/GenBank/DDBJ whole genome shotgun (WGS) entry which is preliminary data.</text>
</comment>
<reference evidence="12 13" key="1">
    <citation type="submission" date="2018-11" db="EMBL/GenBank/DDBJ databases">
        <title>Sequencing the genomes of 1000 actinobacteria strains.</title>
        <authorList>
            <person name="Klenk H.-P."/>
        </authorList>
    </citation>
    <scope>NUCLEOTIDE SEQUENCE [LARGE SCALE GENOMIC DNA]</scope>
    <source>
        <strain evidence="12 13">DSM 44254</strain>
    </source>
</reference>
<protein>
    <recommendedName>
        <fullName evidence="10">Phosphate transport system permease protein PstA</fullName>
    </recommendedName>
</protein>
<keyword evidence="7 10" id="KW-0812">Transmembrane</keyword>
<keyword evidence="8 10" id="KW-1133">Transmembrane helix</keyword>